<feature type="chain" id="PRO_5002441341" description="Ricin B lectin domain-containing protein" evidence="1">
    <location>
        <begin position="24"/>
        <end position="290"/>
    </location>
</feature>
<reference evidence="2 3" key="1">
    <citation type="submission" date="2015-02" db="EMBL/GenBank/DDBJ databases">
        <authorList>
            <person name="Ju K.-S."/>
            <person name="Doroghazi J.R."/>
            <person name="Metcalf W."/>
        </authorList>
    </citation>
    <scope>NUCLEOTIDE SEQUENCE [LARGE SCALE GENOMIC DNA]</scope>
    <source>
        <strain evidence="2 3">NRRL B-16140</strain>
    </source>
</reference>
<feature type="signal peptide" evidence="1">
    <location>
        <begin position="1"/>
        <end position="23"/>
    </location>
</feature>
<dbReference type="Gene3D" id="2.80.10.50">
    <property type="match status" value="2"/>
</dbReference>
<dbReference type="InterPro" id="IPR035992">
    <property type="entry name" value="Ricin_B-like_lectins"/>
</dbReference>
<dbReference type="SUPFAM" id="SSF50370">
    <property type="entry name" value="Ricin B-like lectins"/>
    <property type="match status" value="2"/>
</dbReference>
<organism evidence="2 3">
    <name type="scientific">Lentzea aerocolonigenes</name>
    <name type="common">Lechevalieria aerocolonigenes</name>
    <name type="synonym">Saccharothrix aerocolonigenes</name>
    <dbReference type="NCBI Taxonomy" id="68170"/>
    <lineage>
        <taxon>Bacteria</taxon>
        <taxon>Bacillati</taxon>
        <taxon>Actinomycetota</taxon>
        <taxon>Actinomycetes</taxon>
        <taxon>Pseudonocardiales</taxon>
        <taxon>Pseudonocardiaceae</taxon>
        <taxon>Lentzea</taxon>
    </lineage>
</organism>
<evidence type="ECO:0000313" key="3">
    <source>
        <dbReference type="Proteomes" id="UP000033393"/>
    </source>
</evidence>
<protein>
    <recommendedName>
        <fullName evidence="4">Ricin B lectin domain-containing protein</fullName>
    </recommendedName>
</protein>
<dbReference type="PATRIC" id="fig|68170.10.peg.6475"/>
<dbReference type="AlphaFoldDB" id="A0A0F0GVR3"/>
<dbReference type="Proteomes" id="UP000033393">
    <property type="component" value="Unassembled WGS sequence"/>
</dbReference>
<keyword evidence="1" id="KW-0732">Signal</keyword>
<dbReference type="PROSITE" id="PS50231">
    <property type="entry name" value="RICIN_B_LECTIN"/>
    <property type="match status" value="2"/>
</dbReference>
<keyword evidence="3" id="KW-1185">Reference proteome</keyword>
<evidence type="ECO:0008006" key="4">
    <source>
        <dbReference type="Google" id="ProtNLM"/>
    </source>
</evidence>
<dbReference type="CDD" id="cd00161">
    <property type="entry name" value="beta-trefoil_Ricin-like"/>
    <property type="match status" value="1"/>
</dbReference>
<comment type="caution">
    <text evidence="2">The sequence shown here is derived from an EMBL/GenBank/DDBJ whole genome shotgun (WGS) entry which is preliminary data.</text>
</comment>
<dbReference type="EMBL" id="JYJG01000210">
    <property type="protein sequence ID" value="KJK45498.1"/>
    <property type="molecule type" value="Genomic_DNA"/>
</dbReference>
<sequence length="290" mass="31142">MKMLSVALAAIALGAVTVAPASAAPEGNTIVEIKSAAEGLCADFGRTDTTYPTLAACTGSAAQQFERIPTATGSYLRNIGDGHCLDGYYTSVREKQCEPDVTAQRFQEVPDSDGAVRLSTTGEHGTAFLDSWLYPLYGEVGMAPDPARETQRWFVREVGTVPPPQLAAVIKIRHAEQGTCLSDSKTATNELKPCDLASGFERIDAGNGLVALRNQANGRCLALYSGEYVWMQTCSITSAAQQWKLSDDALGNYTVSNGDRFLTPRRDNKGVMAVSFLGIGLWQHWQLPAA</sequence>
<evidence type="ECO:0000313" key="2">
    <source>
        <dbReference type="EMBL" id="KJK45498.1"/>
    </source>
</evidence>
<proteinExistence type="predicted"/>
<evidence type="ECO:0000256" key="1">
    <source>
        <dbReference type="SAM" id="SignalP"/>
    </source>
</evidence>
<name>A0A0F0GVR3_LENAE</name>
<gene>
    <name evidence="2" type="ORF">UK23_26045</name>
</gene>
<accession>A0A0F0GVR3</accession>